<dbReference type="AlphaFoldDB" id="A0A2I9DXL3"/>
<evidence type="ECO:0000313" key="2">
    <source>
        <dbReference type="Proteomes" id="UP000236569"/>
    </source>
</evidence>
<sequence>MDYRYATWLLDEATRTELLEEIILPIGKPAACALHRKLGLWVTAAPSTTPWPPRSWAYR</sequence>
<reference evidence="2" key="1">
    <citation type="submission" date="2018-01" db="EMBL/GenBank/DDBJ databases">
        <title>Draft Genome Sequence of the Radioresistant Bacterium Deinococcus aerius TR0125, Isolated from the Higher Atmosphere above Japan.</title>
        <authorList>
            <person name="Satoh K."/>
            <person name="Arai H."/>
            <person name="Sanzen T."/>
            <person name="Kawaguchi Y."/>
            <person name="Hayashi H."/>
            <person name="Yokobori S."/>
            <person name="Yamagishi A."/>
            <person name="Oono Y."/>
            <person name="Narumi I."/>
        </authorList>
    </citation>
    <scope>NUCLEOTIDE SEQUENCE [LARGE SCALE GENOMIC DNA]</scope>
    <source>
        <strain evidence="2">TR0125</strain>
    </source>
</reference>
<comment type="caution">
    <text evidence="1">The sequence shown here is derived from an EMBL/GenBank/DDBJ whole genome shotgun (WGS) entry which is preliminary data.</text>
</comment>
<protein>
    <submittedName>
        <fullName evidence="1">Uncharacterized protein</fullName>
    </submittedName>
</protein>
<name>A0A2I9DXL3_9DEIO</name>
<dbReference type="Proteomes" id="UP000236569">
    <property type="component" value="Unassembled WGS sequence"/>
</dbReference>
<proteinExistence type="predicted"/>
<dbReference type="EMBL" id="BFAG01000005">
    <property type="protein sequence ID" value="GBF05495.1"/>
    <property type="molecule type" value="Genomic_DNA"/>
</dbReference>
<evidence type="ECO:0000313" key="1">
    <source>
        <dbReference type="EMBL" id="GBF05495.1"/>
    </source>
</evidence>
<gene>
    <name evidence="1" type="ORF">DAERI_050004</name>
</gene>
<dbReference type="RefSeq" id="WP_103128942.1">
    <property type="nucleotide sequence ID" value="NZ_BFAG01000005.1"/>
</dbReference>
<accession>A0A2I9DXL3</accession>
<keyword evidence="2" id="KW-1185">Reference proteome</keyword>
<organism evidence="1 2">
    <name type="scientific">Deinococcus aerius</name>
    <dbReference type="NCBI Taxonomy" id="200253"/>
    <lineage>
        <taxon>Bacteria</taxon>
        <taxon>Thermotogati</taxon>
        <taxon>Deinococcota</taxon>
        <taxon>Deinococci</taxon>
        <taxon>Deinococcales</taxon>
        <taxon>Deinococcaceae</taxon>
        <taxon>Deinococcus</taxon>
    </lineage>
</organism>
<dbReference type="OrthoDB" id="70907at2"/>